<evidence type="ECO:0000256" key="4">
    <source>
        <dbReference type="ARBA" id="ARBA00022741"/>
    </source>
</evidence>
<dbReference type="EC" id="2.7.4.2" evidence="2"/>
<dbReference type="UniPathway" id="UPA00057">
    <property type="reaction ID" value="UER00099"/>
</dbReference>
<proteinExistence type="predicted"/>
<comment type="pathway">
    <text evidence="1">Isoprenoid biosynthesis; isopentenyl diphosphate biosynthesis via mevalonate pathway; isopentenyl diphosphate from (R)-mevalonate: step 2/3.</text>
</comment>
<dbReference type="RefSeq" id="WP_092461209.1">
    <property type="nucleotide sequence ID" value="NZ_BJEE01000002.1"/>
</dbReference>
<reference evidence="10" key="1">
    <citation type="submission" date="2016-08" db="EMBL/GenBank/DDBJ databases">
        <authorList>
            <person name="Varghese N."/>
            <person name="Submissions Spin"/>
        </authorList>
    </citation>
    <scope>NUCLEOTIDE SEQUENCE [LARGE SCALE GENOMIC DNA]</scope>
    <source>
        <strain evidence="10">R-53094</strain>
    </source>
</reference>
<evidence type="ECO:0000256" key="5">
    <source>
        <dbReference type="ARBA" id="ARBA00022777"/>
    </source>
</evidence>
<keyword evidence="10" id="KW-1185">Reference proteome</keyword>
<dbReference type="Pfam" id="PF00288">
    <property type="entry name" value="GHMP_kinases_N"/>
    <property type="match status" value="1"/>
</dbReference>
<protein>
    <recommendedName>
        <fullName evidence="2">phosphomevalonate kinase</fullName>
        <ecNumber evidence="2">2.7.4.2</ecNumber>
    </recommendedName>
</protein>
<keyword evidence="5 9" id="KW-0418">Kinase</keyword>
<dbReference type="InterPro" id="IPR020568">
    <property type="entry name" value="Ribosomal_Su5_D2-typ_SF"/>
</dbReference>
<evidence type="ECO:0000256" key="1">
    <source>
        <dbReference type="ARBA" id="ARBA00005017"/>
    </source>
</evidence>
<organism evidence="9 10">
    <name type="scientific">Weissella bombi</name>
    <dbReference type="NCBI Taxonomy" id="1505725"/>
    <lineage>
        <taxon>Bacteria</taxon>
        <taxon>Bacillati</taxon>
        <taxon>Bacillota</taxon>
        <taxon>Bacilli</taxon>
        <taxon>Lactobacillales</taxon>
        <taxon>Lactobacillaceae</taxon>
        <taxon>Weissella</taxon>
    </lineage>
</organism>
<dbReference type="InterPro" id="IPR036554">
    <property type="entry name" value="GHMP_kinase_C_sf"/>
</dbReference>
<dbReference type="InterPro" id="IPR014721">
    <property type="entry name" value="Ribsml_uS5_D2-typ_fold_subgr"/>
</dbReference>
<dbReference type="InterPro" id="IPR013750">
    <property type="entry name" value="GHMP_kinase_C_dom"/>
</dbReference>
<dbReference type="InterPro" id="IPR035102">
    <property type="entry name" value="Phosphomevalonate_kinase"/>
</dbReference>
<feature type="domain" description="GHMP kinase N-terminal" evidence="7">
    <location>
        <begin position="75"/>
        <end position="169"/>
    </location>
</feature>
<dbReference type="Pfam" id="PF08544">
    <property type="entry name" value="GHMP_kinases_C"/>
    <property type="match status" value="1"/>
</dbReference>
<dbReference type="EMBL" id="FMAO01000001">
    <property type="protein sequence ID" value="SCB74170.1"/>
    <property type="molecule type" value="Genomic_DNA"/>
</dbReference>
<dbReference type="STRING" id="1505725.GA0061074_101163"/>
<dbReference type="Proteomes" id="UP000199268">
    <property type="component" value="Unassembled WGS sequence"/>
</dbReference>
<dbReference type="SUPFAM" id="SSF54211">
    <property type="entry name" value="Ribosomal protein S5 domain 2-like"/>
    <property type="match status" value="1"/>
</dbReference>
<dbReference type="InterPro" id="IPR006204">
    <property type="entry name" value="GHMP_kinase_N_dom"/>
</dbReference>
<keyword evidence="3" id="KW-0808">Transferase</keyword>
<gene>
    <name evidence="9" type="ORF">GA0061074_101163</name>
</gene>
<dbReference type="GO" id="GO:0019287">
    <property type="term" value="P:isopentenyl diphosphate biosynthetic process, mevalonate pathway"/>
    <property type="evidence" value="ECO:0007669"/>
    <property type="project" value="UniProtKB-UniPathway"/>
</dbReference>
<dbReference type="NCBIfam" id="TIGR01220">
    <property type="entry name" value="Pmev_kin_Gr_pos"/>
    <property type="match status" value="1"/>
</dbReference>
<dbReference type="PANTHER" id="PTHR31814">
    <property type="match status" value="1"/>
</dbReference>
<feature type="domain" description="GHMP kinase C-terminal" evidence="8">
    <location>
        <begin position="289"/>
        <end position="343"/>
    </location>
</feature>
<dbReference type="PANTHER" id="PTHR31814:SF2">
    <property type="entry name" value="PHOSPHOMEVALONATE KINASE"/>
    <property type="match status" value="1"/>
</dbReference>
<evidence type="ECO:0000259" key="8">
    <source>
        <dbReference type="Pfam" id="PF08544"/>
    </source>
</evidence>
<evidence type="ECO:0000256" key="3">
    <source>
        <dbReference type="ARBA" id="ARBA00022679"/>
    </source>
</evidence>
<evidence type="ECO:0000313" key="10">
    <source>
        <dbReference type="Proteomes" id="UP000199268"/>
    </source>
</evidence>
<keyword evidence="6" id="KW-0067">ATP-binding</keyword>
<keyword evidence="4" id="KW-0547">Nucleotide-binding</keyword>
<dbReference type="OrthoDB" id="1522677at2"/>
<dbReference type="Gene3D" id="3.30.230.10">
    <property type="match status" value="1"/>
</dbReference>
<evidence type="ECO:0000313" key="9">
    <source>
        <dbReference type="EMBL" id="SCB74170.1"/>
    </source>
</evidence>
<evidence type="ECO:0000259" key="7">
    <source>
        <dbReference type="Pfam" id="PF00288"/>
    </source>
</evidence>
<dbReference type="InterPro" id="IPR005917">
    <property type="entry name" value="Pmev_kinase_bact"/>
</dbReference>
<evidence type="ECO:0000256" key="6">
    <source>
        <dbReference type="ARBA" id="ARBA00022840"/>
    </source>
</evidence>
<evidence type="ECO:0000256" key="2">
    <source>
        <dbReference type="ARBA" id="ARBA00012958"/>
    </source>
</evidence>
<sequence length="356" mass="38610">MLTTVKAPGKLFLVGEYAITFPYQSAVVFAVNKYVTVTAEHIDSPKINIKSDQLGTLTMSFNQLQADVSTDSWQLVKKTLQVLYQFHFKTAAAYQGITINIDSDLTFQGKKLGLGSSAAVVVAIIKAFDQVFSLNLSKQKQFKLGVLTMLSLPQFANGSMADVAVATYGNVLAYRKFDDTVINQMLVDGLEYQTILNKDWPGLKIKILPWPDNWQIAVGWTGSPADTQKMLGKAVSSENLTRAKETLSLVTQPLISAFILAVEISHFEKMSQSLVSNATGISNYAEQVGINYLTDSLTTAINISSSLNIPAKVSGAGGGDNVIAITTNNEDKEKLHATWAQNGITPLPLHIATLGE</sequence>
<dbReference type="Gene3D" id="3.30.70.890">
    <property type="entry name" value="GHMP kinase, C-terminal domain"/>
    <property type="match status" value="1"/>
</dbReference>
<dbReference type="SUPFAM" id="SSF55060">
    <property type="entry name" value="GHMP Kinase, C-terminal domain"/>
    <property type="match status" value="1"/>
</dbReference>
<dbReference type="AlphaFoldDB" id="A0A1C3YVS9"/>
<dbReference type="PRINTS" id="PR00959">
    <property type="entry name" value="MEVGALKINASE"/>
</dbReference>
<name>A0A1C3YVS9_9LACO</name>
<dbReference type="GO" id="GO:0005524">
    <property type="term" value="F:ATP binding"/>
    <property type="evidence" value="ECO:0007669"/>
    <property type="project" value="UniProtKB-KW"/>
</dbReference>
<accession>A0A1C3YVS9</accession>
<dbReference type="GO" id="GO:0004631">
    <property type="term" value="F:phosphomevalonate kinase activity"/>
    <property type="evidence" value="ECO:0007669"/>
    <property type="project" value="UniProtKB-EC"/>
</dbReference>